<dbReference type="AlphaFoldDB" id="A0A5A8DIY8"/>
<dbReference type="GO" id="GO:0016020">
    <property type="term" value="C:membrane"/>
    <property type="evidence" value="ECO:0007669"/>
    <property type="project" value="TreeGrafter"/>
</dbReference>
<name>A0A5A8DIY8_CAFRO</name>
<feature type="region of interest" description="Disordered" evidence="4">
    <location>
        <begin position="133"/>
        <end position="169"/>
    </location>
</feature>
<dbReference type="GO" id="GO:0051213">
    <property type="term" value="F:dioxygenase activity"/>
    <property type="evidence" value="ECO:0007669"/>
    <property type="project" value="UniProtKB-KW"/>
</dbReference>
<dbReference type="PANTHER" id="PTHR46332:SF5">
    <property type="entry name" value="ASPARTATE BETA-HYDROXYLASE DOMAIN CONTAINING 2"/>
    <property type="match status" value="1"/>
</dbReference>
<gene>
    <name evidence="7" type="ORF">FNF28_03746</name>
    <name evidence="6" type="ORF">FNF31_06543</name>
</gene>
<dbReference type="Gene3D" id="2.60.120.330">
    <property type="entry name" value="B-lactam Antibiotic, Isopenicillin N Synthase, Chain"/>
    <property type="match status" value="1"/>
</dbReference>
<evidence type="ECO:0000313" key="7">
    <source>
        <dbReference type="EMBL" id="KAA0164587.1"/>
    </source>
</evidence>
<accession>A0A5A8DIY8</accession>
<keyword evidence="3" id="KW-0560">Oxidoreductase</keyword>
<dbReference type="InterPro" id="IPR027443">
    <property type="entry name" value="IPNS-like_sf"/>
</dbReference>
<dbReference type="EMBL" id="VLTL01000054">
    <property type="protein sequence ID" value="KAA0164587.1"/>
    <property type="molecule type" value="Genomic_DNA"/>
</dbReference>
<evidence type="ECO:0000313" key="6">
    <source>
        <dbReference type="EMBL" id="KAA0153080.1"/>
    </source>
</evidence>
<keyword evidence="2" id="KW-0223">Dioxygenase</keyword>
<evidence type="ECO:0000313" key="8">
    <source>
        <dbReference type="Proteomes" id="UP000324907"/>
    </source>
</evidence>
<organism evidence="7 8">
    <name type="scientific">Cafeteria roenbergensis</name>
    <name type="common">Marine flagellate</name>
    <dbReference type="NCBI Taxonomy" id="33653"/>
    <lineage>
        <taxon>Eukaryota</taxon>
        <taxon>Sar</taxon>
        <taxon>Stramenopiles</taxon>
        <taxon>Bigyra</taxon>
        <taxon>Opalozoa</taxon>
        <taxon>Bicosoecida</taxon>
        <taxon>Cafeteriaceae</taxon>
        <taxon>Cafeteria</taxon>
    </lineage>
</organism>
<evidence type="ECO:0000256" key="3">
    <source>
        <dbReference type="ARBA" id="ARBA00023002"/>
    </source>
</evidence>
<evidence type="ECO:0000259" key="5">
    <source>
        <dbReference type="Pfam" id="PF05118"/>
    </source>
</evidence>
<comment type="similarity">
    <text evidence="1">Belongs to the aspartyl/asparaginyl beta-hydroxylase family.</text>
</comment>
<evidence type="ECO:0000313" key="9">
    <source>
        <dbReference type="Proteomes" id="UP000325113"/>
    </source>
</evidence>
<dbReference type="EMBL" id="VLTM01000102">
    <property type="protein sequence ID" value="KAA0153080.1"/>
    <property type="molecule type" value="Genomic_DNA"/>
</dbReference>
<dbReference type="PANTHER" id="PTHR46332">
    <property type="entry name" value="ASPARTATE BETA-HYDROXYLASE DOMAIN-CONTAINING PROTEIN 2"/>
    <property type="match status" value="1"/>
</dbReference>
<evidence type="ECO:0000256" key="4">
    <source>
        <dbReference type="SAM" id="MobiDB-lite"/>
    </source>
</evidence>
<reference evidence="8 9" key="1">
    <citation type="submission" date="2019-07" db="EMBL/GenBank/DDBJ databases">
        <title>Genomes of Cafeteria roenbergensis.</title>
        <authorList>
            <person name="Fischer M.G."/>
            <person name="Hackl T."/>
            <person name="Roman M."/>
        </authorList>
    </citation>
    <scope>NUCLEOTIDE SEQUENCE [LARGE SCALE GENOMIC DNA]</scope>
    <source>
        <strain evidence="6 9">Cflag</strain>
        <strain evidence="7 8">RCC970-E3</strain>
    </source>
</reference>
<protein>
    <recommendedName>
        <fullName evidence="5">Aspartyl/asparaginy/proline hydroxylase domain-containing protein</fullName>
    </recommendedName>
</protein>
<dbReference type="SUPFAM" id="SSF51197">
    <property type="entry name" value="Clavaminate synthase-like"/>
    <property type="match status" value="1"/>
</dbReference>
<sequence>MAALESRMEAVLQEQLGLSRFSMSMAKVWLSKMGIAGEGGDPPSDSDALARVRAWLLQLLNGRARPADVDSWQRRCPEVLPKLTSCPVWDIGSSERLAWIRELQRNWREIRTEALALQGHGRAQGFQPYRAPSWAGDAATDGAGGAAASGAAGAAPGSGSPPQSSDSGFGGVPAAGAACAEATTAHKGGSWNVCYFALHGAVDTCETLRRCPRTAALLASVPRGYAHAMLSALAPGTSVVPHHGPTNKKLRLQLPLVVPPPVPGPDGGERSSCCLRVAGTEVPLCEGEPVLFDDSFEHEAWNRHPTQPRVVLIVDVWHPDLSDEEVKFLSFVHKANVRAAKAASATRGGAVSGSADFLTVLEDARGSPVPADLVFPRPPDLAE</sequence>
<dbReference type="InterPro" id="IPR007803">
    <property type="entry name" value="Asp/Arg/Pro-Hydrxlase"/>
</dbReference>
<comment type="caution">
    <text evidence="7">The sequence shown here is derived from an EMBL/GenBank/DDBJ whole genome shotgun (WGS) entry which is preliminary data.</text>
</comment>
<feature type="compositionally biased region" description="Low complexity" evidence="4">
    <location>
        <begin position="148"/>
        <end position="167"/>
    </location>
</feature>
<proteinExistence type="inferred from homology"/>
<evidence type="ECO:0000256" key="1">
    <source>
        <dbReference type="ARBA" id="ARBA00007730"/>
    </source>
</evidence>
<dbReference type="Pfam" id="PF05118">
    <property type="entry name" value="Asp_Arg_Hydrox"/>
    <property type="match status" value="1"/>
</dbReference>
<feature type="domain" description="Aspartyl/asparaginy/proline hydroxylase" evidence="5">
    <location>
        <begin position="183"/>
        <end position="319"/>
    </location>
</feature>
<dbReference type="Proteomes" id="UP000324907">
    <property type="component" value="Unassembled WGS sequence"/>
</dbReference>
<dbReference type="InterPro" id="IPR051821">
    <property type="entry name" value="Asp/Asn_beta-hydroxylase"/>
</dbReference>
<evidence type="ECO:0000256" key="2">
    <source>
        <dbReference type="ARBA" id="ARBA00022964"/>
    </source>
</evidence>
<dbReference type="Proteomes" id="UP000325113">
    <property type="component" value="Unassembled WGS sequence"/>
</dbReference>